<comment type="subcellular location">
    <subcellularLocation>
        <location evidence="1">Cell membrane</location>
        <topology evidence="1">Multi-pass membrane protein</topology>
    </subcellularLocation>
</comment>
<evidence type="ECO:0008006" key="11">
    <source>
        <dbReference type="Google" id="ProtNLM"/>
    </source>
</evidence>
<sequence length="400" mass="39377">MARERAMVPKAEFGSYYGQPIIKAPIWHEPHMPLYLYLGGLSGACGLAAAVEELRAGPGGPPATVARLAAAAAAAAGAGFLVAELGRPERFLNMLRVFKPTSPMSVGSWVLAAHGGATALAAGSAVTGLLPAAGRLAALASGLTGPVMSTYTAVLVADTAVPAWHEARRELPFLFAGSALAGAGAVGIVSGLARPETAVPGRRMAALGAAVETVASTVMERRLGTLADPYRQDGMMRAGRLLTAAGGVLAALAGLPAGPRGGSRRGQGIVPAGRGPAGGWPGSAGRASAGGPVRAARAAVAAARSGYAGARTASRPGLRELAGVAAAAALTAGAVCTRFGVLRAGRASAADPAYIVGPQRERLAARRAAEAARTPGDGGRTAGDGGRTAGDGDRPAGGSG</sequence>
<keyword evidence="10" id="KW-1185">Reference proteome</keyword>
<dbReference type="InterPro" id="IPR005614">
    <property type="entry name" value="NrfD-like"/>
</dbReference>
<evidence type="ECO:0000256" key="4">
    <source>
        <dbReference type="ARBA" id="ARBA00022692"/>
    </source>
</evidence>
<evidence type="ECO:0000256" key="5">
    <source>
        <dbReference type="ARBA" id="ARBA00022989"/>
    </source>
</evidence>
<dbReference type="AlphaFoldDB" id="A0A919QZV2"/>
<evidence type="ECO:0000256" key="1">
    <source>
        <dbReference type="ARBA" id="ARBA00004651"/>
    </source>
</evidence>
<keyword evidence="4 8" id="KW-0812">Transmembrane</keyword>
<feature type="transmembrane region" description="Helical" evidence="8">
    <location>
        <begin position="106"/>
        <end position="130"/>
    </location>
</feature>
<accession>A0A919QZV2</accession>
<dbReference type="EMBL" id="BOOU01000032">
    <property type="protein sequence ID" value="GII77166.1"/>
    <property type="molecule type" value="Genomic_DNA"/>
</dbReference>
<gene>
    <name evidence="9" type="ORF">Sru01_21480</name>
</gene>
<feature type="transmembrane region" description="Helical" evidence="8">
    <location>
        <begin position="136"/>
        <end position="161"/>
    </location>
</feature>
<keyword evidence="3" id="KW-1003">Cell membrane</keyword>
<feature type="compositionally biased region" description="Gly residues" evidence="7">
    <location>
        <begin position="376"/>
        <end position="400"/>
    </location>
</feature>
<reference evidence="9" key="1">
    <citation type="submission" date="2021-01" db="EMBL/GenBank/DDBJ databases">
        <title>Whole genome shotgun sequence of Sphaerisporangium rufum NBRC 109079.</title>
        <authorList>
            <person name="Komaki H."/>
            <person name="Tamura T."/>
        </authorList>
    </citation>
    <scope>NUCLEOTIDE SEQUENCE</scope>
    <source>
        <strain evidence="9">NBRC 109079</strain>
    </source>
</reference>
<feature type="transmembrane region" description="Helical" evidence="8">
    <location>
        <begin position="34"/>
        <end position="51"/>
    </location>
</feature>
<comment type="caution">
    <text evidence="9">The sequence shown here is derived from an EMBL/GenBank/DDBJ whole genome shotgun (WGS) entry which is preliminary data.</text>
</comment>
<name>A0A919QZV2_9ACTN</name>
<organism evidence="9 10">
    <name type="scientific">Sphaerisporangium rufum</name>
    <dbReference type="NCBI Taxonomy" id="1381558"/>
    <lineage>
        <taxon>Bacteria</taxon>
        <taxon>Bacillati</taxon>
        <taxon>Actinomycetota</taxon>
        <taxon>Actinomycetes</taxon>
        <taxon>Streptosporangiales</taxon>
        <taxon>Streptosporangiaceae</taxon>
        <taxon>Sphaerisporangium</taxon>
    </lineage>
</organism>
<evidence type="ECO:0000256" key="8">
    <source>
        <dbReference type="SAM" id="Phobius"/>
    </source>
</evidence>
<dbReference type="Proteomes" id="UP000655287">
    <property type="component" value="Unassembled WGS sequence"/>
</dbReference>
<dbReference type="GO" id="GO:0005886">
    <property type="term" value="C:plasma membrane"/>
    <property type="evidence" value="ECO:0007669"/>
    <property type="project" value="UniProtKB-SubCell"/>
</dbReference>
<proteinExistence type="inferred from homology"/>
<evidence type="ECO:0000256" key="2">
    <source>
        <dbReference type="ARBA" id="ARBA00008929"/>
    </source>
</evidence>
<evidence type="ECO:0000313" key="10">
    <source>
        <dbReference type="Proteomes" id="UP000655287"/>
    </source>
</evidence>
<dbReference type="Pfam" id="PF03916">
    <property type="entry name" value="NrfD"/>
    <property type="match status" value="1"/>
</dbReference>
<evidence type="ECO:0000256" key="6">
    <source>
        <dbReference type="ARBA" id="ARBA00023136"/>
    </source>
</evidence>
<evidence type="ECO:0000313" key="9">
    <source>
        <dbReference type="EMBL" id="GII77166.1"/>
    </source>
</evidence>
<feature type="transmembrane region" description="Helical" evidence="8">
    <location>
        <begin position="173"/>
        <end position="193"/>
    </location>
</feature>
<keyword evidence="5 8" id="KW-1133">Transmembrane helix</keyword>
<keyword evidence="6 8" id="KW-0472">Membrane</keyword>
<protein>
    <recommendedName>
        <fullName evidence="11">Polysulfide reductase</fullName>
    </recommendedName>
</protein>
<evidence type="ECO:0000256" key="3">
    <source>
        <dbReference type="ARBA" id="ARBA00022475"/>
    </source>
</evidence>
<comment type="similarity">
    <text evidence="2">Belongs to the NrfD family.</text>
</comment>
<dbReference type="Gene3D" id="1.20.1630.10">
    <property type="entry name" value="Formate dehydrogenase/DMSO reductase domain"/>
    <property type="match status" value="1"/>
</dbReference>
<evidence type="ECO:0000256" key="7">
    <source>
        <dbReference type="SAM" id="MobiDB-lite"/>
    </source>
</evidence>
<feature type="region of interest" description="Disordered" evidence="7">
    <location>
        <begin position="365"/>
        <end position="400"/>
    </location>
</feature>
<dbReference type="RefSeq" id="WP_275412151.1">
    <property type="nucleotide sequence ID" value="NZ_BOOU01000032.1"/>
</dbReference>
<feature type="transmembrane region" description="Helical" evidence="8">
    <location>
        <begin position="63"/>
        <end position="85"/>
    </location>
</feature>